<keyword evidence="1" id="KW-0812">Transmembrane</keyword>
<dbReference type="RefSeq" id="WP_166512104.1">
    <property type="nucleotide sequence ID" value="NZ_VNHM01000011.1"/>
</dbReference>
<evidence type="ECO:0000313" key="3">
    <source>
        <dbReference type="Proteomes" id="UP000323166"/>
    </source>
</evidence>
<sequence length="60" mass="6560">MENKLTLIVALVAFVFAASMIPMSRMKVRGKGVRIWRIITLALLVVAAFLAMFAPALGIK</sequence>
<accession>A0A5S4ZQI4</accession>
<reference evidence="2 3" key="1">
    <citation type="submission" date="2019-07" db="EMBL/GenBank/DDBJ databases">
        <title>Genomic Encyclopedia of Type Strains, Phase I: the one thousand microbial genomes (KMG-I) project.</title>
        <authorList>
            <person name="Kyrpides N."/>
        </authorList>
    </citation>
    <scope>NUCLEOTIDE SEQUENCE [LARGE SCALE GENOMIC DNA]</scope>
    <source>
        <strain evidence="2 3">DSM 6562</strain>
    </source>
</reference>
<name>A0A5S4ZQI4_9FIRM</name>
<keyword evidence="1" id="KW-0472">Membrane</keyword>
<evidence type="ECO:0000313" key="2">
    <source>
        <dbReference type="EMBL" id="TYO94861.1"/>
    </source>
</evidence>
<comment type="caution">
    <text evidence="2">The sequence shown here is derived from an EMBL/GenBank/DDBJ whole genome shotgun (WGS) entry which is preliminary data.</text>
</comment>
<dbReference type="AlphaFoldDB" id="A0A5S4ZQI4"/>
<organism evidence="2 3">
    <name type="scientific">Desulfallas thermosapovorans DSM 6562</name>
    <dbReference type="NCBI Taxonomy" id="1121431"/>
    <lineage>
        <taxon>Bacteria</taxon>
        <taxon>Bacillati</taxon>
        <taxon>Bacillota</taxon>
        <taxon>Clostridia</taxon>
        <taxon>Eubacteriales</taxon>
        <taxon>Desulfallaceae</taxon>
        <taxon>Desulfallas</taxon>
    </lineage>
</organism>
<protein>
    <submittedName>
        <fullName evidence="2">Uncharacterized protein</fullName>
    </submittedName>
</protein>
<gene>
    <name evidence="2" type="ORF">LX24_02114</name>
</gene>
<evidence type="ECO:0000256" key="1">
    <source>
        <dbReference type="SAM" id="Phobius"/>
    </source>
</evidence>
<keyword evidence="1" id="KW-1133">Transmembrane helix</keyword>
<dbReference type="EMBL" id="VNHM01000011">
    <property type="protein sequence ID" value="TYO94861.1"/>
    <property type="molecule type" value="Genomic_DNA"/>
</dbReference>
<keyword evidence="3" id="KW-1185">Reference proteome</keyword>
<dbReference type="Proteomes" id="UP000323166">
    <property type="component" value="Unassembled WGS sequence"/>
</dbReference>
<feature type="transmembrane region" description="Helical" evidence="1">
    <location>
        <begin position="35"/>
        <end position="57"/>
    </location>
</feature>
<feature type="transmembrane region" description="Helical" evidence="1">
    <location>
        <begin position="6"/>
        <end position="23"/>
    </location>
</feature>
<proteinExistence type="predicted"/>